<keyword evidence="13" id="KW-1185">Reference proteome</keyword>
<evidence type="ECO:0000256" key="9">
    <source>
        <dbReference type="ARBA" id="ARBA00023136"/>
    </source>
</evidence>
<feature type="transmembrane region" description="Helical" evidence="11">
    <location>
        <begin position="36"/>
        <end position="54"/>
    </location>
</feature>
<organism evidence="12 13">
    <name type="scientific">Wuchereria bancrofti</name>
    <dbReference type="NCBI Taxonomy" id="6293"/>
    <lineage>
        <taxon>Eukaryota</taxon>
        <taxon>Metazoa</taxon>
        <taxon>Ecdysozoa</taxon>
        <taxon>Nematoda</taxon>
        <taxon>Chromadorea</taxon>
        <taxon>Rhabditida</taxon>
        <taxon>Spirurina</taxon>
        <taxon>Spiruromorpha</taxon>
        <taxon>Filarioidea</taxon>
        <taxon>Onchocercidae</taxon>
        <taxon>Wuchereria</taxon>
    </lineage>
</organism>
<evidence type="ECO:0000256" key="10">
    <source>
        <dbReference type="ARBA" id="ARBA00032458"/>
    </source>
</evidence>
<keyword evidence="8" id="KW-0333">Golgi apparatus</keyword>
<dbReference type="Pfam" id="PF06842">
    <property type="entry name" value="DUF1242"/>
    <property type="match status" value="1"/>
</dbReference>
<keyword evidence="9 11" id="KW-0472">Membrane</keyword>
<dbReference type="PANTHER" id="PTHR46815">
    <property type="entry name" value="PROTEIN KISH-B"/>
    <property type="match status" value="1"/>
</dbReference>
<dbReference type="AlphaFoldDB" id="A0A3P7FWD8"/>
<evidence type="ECO:0000256" key="4">
    <source>
        <dbReference type="ARBA" id="ARBA00017630"/>
    </source>
</evidence>
<evidence type="ECO:0000256" key="7">
    <source>
        <dbReference type="ARBA" id="ARBA00022989"/>
    </source>
</evidence>
<dbReference type="InterPro" id="IPR009653">
    <property type="entry name" value="Ksh1"/>
</dbReference>
<protein>
    <recommendedName>
        <fullName evidence="4">Protein kish-B</fullName>
    </recommendedName>
    <alternativeName>
        <fullName evidence="10">Transmembrane protein 167B</fullName>
    </alternativeName>
</protein>
<sequence>MLIICTCAYLKRVPRINAWLLSEKKGFFGSSYRNSFALLSFAFLFVFCWIRFICQIIPSFVRVTLPGILEKIKLSLIISCLCPKQLQESKAFALVFFNYLMDLL</sequence>
<evidence type="ECO:0000256" key="6">
    <source>
        <dbReference type="ARBA" id="ARBA00022729"/>
    </source>
</evidence>
<keyword evidence="7 11" id="KW-1133">Transmembrane helix</keyword>
<dbReference type="InParanoid" id="A0A3P7FWD8"/>
<evidence type="ECO:0000256" key="3">
    <source>
        <dbReference type="ARBA" id="ARBA00008961"/>
    </source>
</evidence>
<evidence type="ECO:0000256" key="11">
    <source>
        <dbReference type="SAM" id="Phobius"/>
    </source>
</evidence>
<reference evidence="12 13" key="1">
    <citation type="submission" date="2018-11" db="EMBL/GenBank/DDBJ databases">
        <authorList>
            <consortium name="Pathogen Informatics"/>
        </authorList>
    </citation>
    <scope>NUCLEOTIDE SEQUENCE [LARGE SCALE GENOMIC DNA]</scope>
</reference>
<evidence type="ECO:0000256" key="1">
    <source>
        <dbReference type="ARBA" id="ARBA00002154"/>
    </source>
</evidence>
<dbReference type="EMBL" id="UYWW01006368">
    <property type="protein sequence ID" value="VDM14702.1"/>
    <property type="molecule type" value="Genomic_DNA"/>
</dbReference>
<dbReference type="InterPro" id="IPR042863">
    <property type="entry name" value="Kish-B"/>
</dbReference>
<comment type="similarity">
    <text evidence="3">Belongs to the KISH family.</text>
</comment>
<dbReference type="Proteomes" id="UP000270924">
    <property type="component" value="Unassembled WGS sequence"/>
</dbReference>
<comment type="function">
    <text evidence="1">Involved in the early part of the secretory pathway.</text>
</comment>
<dbReference type="GO" id="GO:0000139">
    <property type="term" value="C:Golgi membrane"/>
    <property type="evidence" value="ECO:0007669"/>
    <property type="project" value="UniProtKB-SubCell"/>
</dbReference>
<evidence type="ECO:0000313" key="12">
    <source>
        <dbReference type="EMBL" id="VDM14702.1"/>
    </source>
</evidence>
<proteinExistence type="inferred from homology"/>
<evidence type="ECO:0000256" key="8">
    <source>
        <dbReference type="ARBA" id="ARBA00023034"/>
    </source>
</evidence>
<name>A0A3P7FWD8_WUCBA</name>
<accession>A0A3P7FWD8</accession>
<evidence type="ECO:0000256" key="2">
    <source>
        <dbReference type="ARBA" id="ARBA00004614"/>
    </source>
</evidence>
<keyword evidence="5 11" id="KW-0812">Transmembrane</keyword>
<dbReference type="PANTHER" id="PTHR46815:SF1">
    <property type="entry name" value="PROTEIN KISH-B"/>
    <property type="match status" value="1"/>
</dbReference>
<keyword evidence="6" id="KW-0732">Signal</keyword>
<dbReference type="OrthoDB" id="10034655at2759"/>
<comment type="subcellular location">
    <subcellularLocation>
        <location evidence="2">Golgi apparatus membrane</location>
        <topology evidence="2">Single-pass type I membrane protein</topology>
    </subcellularLocation>
</comment>
<evidence type="ECO:0000313" key="13">
    <source>
        <dbReference type="Proteomes" id="UP000270924"/>
    </source>
</evidence>
<evidence type="ECO:0000256" key="5">
    <source>
        <dbReference type="ARBA" id="ARBA00022692"/>
    </source>
</evidence>
<gene>
    <name evidence="12" type="ORF">WBA_LOCUS8088</name>
</gene>